<evidence type="ECO:0000313" key="7">
    <source>
        <dbReference type="EMBL" id="KAK9919004.1"/>
    </source>
</evidence>
<comment type="subcellular location">
    <subcellularLocation>
        <location evidence="2">Cytoplasm</location>
    </subcellularLocation>
    <subcellularLocation>
        <location evidence="1">Nucleus</location>
    </subcellularLocation>
</comment>
<evidence type="ECO:0008006" key="9">
    <source>
        <dbReference type="Google" id="ProtNLM"/>
    </source>
</evidence>
<keyword evidence="4" id="KW-0963">Cytoplasm</keyword>
<sequence>MAAGTPDVRAQSFGLTPHAQFEAGTPVLDSDEGEVLAKHFSSISLVLGNNLDVGQGSLYITTRRIIWVGGAEKSYAADFQHINMHAISTDQSAFQRPCIYMQMEPSTSEFDEEAGGDDDLDGEETPEVRLVPSDASALEDLFQVLCDCAALNPDPGQEGDDEDAEFFYDEEEVLAGADSDSRAAMLNHYDSFLQMPRADDLDELVAEDPERFEDADEEEEDDEDGHPNNVPHPTRPEQ</sequence>
<dbReference type="PANTHER" id="PTHR21399">
    <property type="entry name" value="CHLORIDE CONDUCTANCE REGULATORY PROTEIN ICLN"/>
    <property type="match status" value="1"/>
</dbReference>
<evidence type="ECO:0000256" key="5">
    <source>
        <dbReference type="ARBA" id="ARBA00023242"/>
    </source>
</evidence>
<reference evidence="7 8" key="1">
    <citation type="journal article" date="2024" name="Nat. Commun.">
        <title>Phylogenomics reveals the evolutionary origins of lichenization in chlorophyte algae.</title>
        <authorList>
            <person name="Puginier C."/>
            <person name="Libourel C."/>
            <person name="Otte J."/>
            <person name="Skaloud P."/>
            <person name="Haon M."/>
            <person name="Grisel S."/>
            <person name="Petersen M."/>
            <person name="Berrin J.G."/>
            <person name="Delaux P.M."/>
            <person name="Dal Grande F."/>
            <person name="Keller J."/>
        </authorList>
    </citation>
    <scope>NUCLEOTIDE SEQUENCE [LARGE SCALE GENOMIC DNA]</scope>
    <source>
        <strain evidence="7 8">SAG 216-7</strain>
    </source>
</reference>
<keyword evidence="8" id="KW-1185">Reference proteome</keyword>
<evidence type="ECO:0000256" key="1">
    <source>
        <dbReference type="ARBA" id="ARBA00004123"/>
    </source>
</evidence>
<name>A0ABR2Z4Z1_9CHLO</name>
<dbReference type="EMBL" id="JALJOT010000001">
    <property type="protein sequence ID" value="KAK9919004.1"/>
    <property type="molecule type" value="Genomic_DNA"/>
</dbReference>
<dbReference type="SUPFAM" id="SSF50729">
    <property type="entry name" value="PH domain-like"/>
    <property type="match status" value="1"/>
</dbReference>
<organism evidence="7 8">
    <name type="scientific">Coccomyxa subellipsoidea</name>
    <dbReference type="NCBI Taxonomy" id="248742"/>
    <lineage>
        <taxon>Eukaryota</taxon>
        <taxon>Viridiplantae</taxon>
        <taxon>Chlorophyta</taxon>
        <taxon>core chlorophytes</taxon>
        <taxon>Trebouxiophyceae</taxon>
        <taxon>Trebouxiophyceae incertae sedis</taxon>
        <taxon>Coccomyxaceae</taxon>
        <taxon>Coccomyxa</taxon>
    </lineage>
</organism>
<evidence type="ECO:0000256" key="4">
    <source>
        <dbReference type="ARBA" id="ARBA00022490"/>
    </source>
</evidence>
<dbReference type="PANTHER" id="PTHR21399:SF0">
    <property type="entry name" value="METHYLOSOME SUBUNIT PICLN"/>
    <property type="match status" value="1"/>
</dbReference>
<comment type="similarity">
    <text evidence="3">Belongs to the pICln (TC 1.A.47) family.</text>
</comment>
<evidence type="ECO:0000256" key="6">
    <source>
        <dbReference type="SAM" id="MobiDB-lite"/>
    </source>
</evidence>
<evidence type="ECO:0000256" key="3">
    <source>
        <dbReference type="ARBA" id="ARBA00007054"/>
    </source>
</evidence>
<dbReference type="Proteomes" id="UP001491310">
    <property type="component" value="Unassembled WGS sequence"/>
</dbReference>
<dbReference type="InterPro" id="IPR039924">
    <property type="entry name" value="ICln/Lot5/Saf5"/>
</dbReference>
<dbReference type="Gene3D" id="2.30.29.30">
    <property type="entry name" value="Pleckstrin-homology domain (PH domain)/Phosphotyrosine-binding domain (PTB)"/>
    <property type="match status" value="1"/>
</dbReference>
<dbReference type="Pfam" id="PF03517">
    <property type="entry name" value="Voldacs"/>
    <property type="match status" value="1"/>
</dbReference>
<dbReference type="PRINTS" id="PR01348">
    <property type="entry name" value="ICLNCHANNEL"/>
</dbReference>
<feature type="region of interest" description="Disordered" evidence="6">
    <location>
        <begin position="199"/>
        <end position="238"/>
    </location>
</feature>
<evidence type="ECO:0000313" key="8">
    <source>
        <dbReference type="Proteomes" id="UP001491310"/>
    </source>
</evidence>
<feature type="compositionally biased region" description="Acidic residues" evidence="6">
    <location>
        <begin position="200"/>
        <end position="224"/>
    </location>
</feature>
<evidence type="ECO:0000256" key="2">
    <source>
        <dbReference type="ARBA" id="ARBA00004496"/>
    </source>
</evidence>
<dbReference type="InterPro" id="IPR003521">
    <property type="entry name" value="ICln"/>
</dbReference>
<accession>A0ABR2Z4Z1</accession>
<protein>
    <recommendedName>
        <fullName evidence="9">Chloride conductance regulatory protein ICln</fullName>
    </recommendedName>
</protein>
<proteinExistence type="inferred from homology"/>
<dbReference type="InterPro" id="IPR011993">
    <property type="entry name" value="PH-like_dom_sf"/>
</dbReference>
<comment type="caution">
    <text evidence="7">The sequence shown here is derived from an EMBL/GenBank/DDBJ whole genome shotgun (WGS) entry which is preliminary data.</text>
</comment>
<keyword evidence="5" id="KW-0539">Nucleus</keyword>
<gene>
    <name evidence="7" type="ORF">WJX75_008636</name>
</gene>